<accession>A0ABN3TBP7</accession>
<dbReference type="Proteomes" id="UP001499989">
    <property type="component" value="Unassembled WGS sequence"/>
</dbReference>
<evidence type="ECO:0000313" key="4">
    <source>
        <dbReference type="Proteomes" id="UP001499989"/>
    </source>
</evidence>
<name>A0ABN3TBP7_9ACTN</name>
<gene>
    <name evidence="3" type="ORF">GCM10010310_64860</name>
</gene>
<keyword evidence="4" id="KW-1185">Reference proteome</keyword>
<evidence type="ECO:0000313" key="3">
    <source>
        <dbReference type="EMBL" id="GAA2698760.1"/>
    </source>
</evidence>
<evidence type="ECO:0000256" key="2">
    <source>
        <dbReference type="SAM" id="Phobius"/>
    </source>
</evidence>
<keyword evidence="2" id="KW-0812">Transmembrane</keyword>
<evidence type="ECO:0008006" key="5">
    <source>
        <dbReference type="Google" id="ProtNLM"/>
    </source>
</evidence>
<keyword evidence="2" id="KW-0472">Membrane</keyword>
<feature type="compositionally biased region" description="Basic and acidic residues" evidence="1">
    <location>
        <begin position="9"/>
        <end position="19"/>
    </location>
</feature>
<feature type="transmembrane region" description="Helical" evidence="2">
    <location>
        <begin position="49"/>
        <end position="67"/>
    </location>
</feature>
<reference evidence="3 4" key="1">
    <citation type="journal article" date="2019" name="Int. J. Syst. Evol. Microbiol.">
        <title>The Global Catalogue of Microorganisms (GCM) 10K type strain sequencing project: providing services to taxonomists for standard genome sequencing and annotation.</title>
        <authorList>
            <consortium name="The Broad Institute Genomics Platform"/>
            <consortium name="The Broad Institute Genome Sequencing Center for Infectious Disease"/>
            <person name="Wu L."/>
            <person name="Ma J."/>
        </authorList>
    </citation>
    <scope>NUCLEOTIDE SEQUENCE [LARGE SCALE GENOMIC DNA]</scope>
    <source>
        <strain evidence="3 4">JCM 4531</strain>
    </source>
</reference>
<proteinExistence type="predicted"/>
<comment type="caution">
    <text evidence="3">The sequence shown here is derived from an EMBL/GenBank/DDBJ whole genome shotgun (WGS) entry which is preliminary data.</text>
</comment>
<dbReference type="EMBL" id="BAAASK010000028">
    <property type="protein sequence ID" value="GAA2698760.1"/>
    <property type="molecule type" value="Genomic_DNA"/>
</dbReference>
<sequence>MTPNDTGEPEGRRPWERSPARSGPPHGGPGGPGDPRPAHGDSSWHTTRSVPSIVVVVLIVIWTVFAVQWKEKDCALVPTSYLLVITHGTPSVFEGCGDHAIDVTDD</sequence>
<protein>
    <recommendedName>
        <fullName evidence="5">Integral membrane protein</fullName>
    </recommendedName>
</protein>
<evidence type="ECO:0000256" key="1">
    <source>
        <dbReference type="SAM" id="MobiDB-lite"/>
    </source>
</evidence>
<feature type="region of interest" description="Disordered" evidence="1">
    <location>
        <begin position="1"/>
        <end position="45"/>
    </location>
</feature>
<keyword evidence="2" id="KW-1133">Transmembrane helix</keyword>
<organism evidence="3 4">
    <name type="scientific">Streptomyces violaceolatus</name>
    <dbReference type="NCBI Taxonomy" id="67378"/>
    <lineage>
        <taxon>Bacteria</taxon>
        <taxon>Bacillati</taxon>
        <taxon>Actinomycetota</taxon>
        <taxon>Actinomycetes</taxon>
        <taxon>Kitasatosporales</taxon>
        <taxon>Streptomycetaceae</taxon>
        <taxon>Streptomyces</taxon>
        <taxon>Streptomyces violaceoruber group</taxon>
    </lineage>
</organism>